<protein>
    <submittedName>
        <fullName evidence="14">TonB-dependent receptor</fullName>
    </submittedName>
</protein>
<evidence type="ECO:0000256" key="6">
    <source>
        <dbReference type="ARBA" id="ARBA00023136"/>
    </source>
</evidence>
<keyword evidence="7 8" id="KW-0998">Cell outer membrane</keyword>
<evidence type="ECO:0000259" key="12">
    <source>
        <dbReference type="Pfam" id="PF00593"/>
    </source>
</evidence>
<keyword evidence="11" id="KW-0732">Signal</keyword>
<feature type="chain" id="PRO_5021499402" evidence="11">
    <location>
        <begin position="28"/>
        <end position="983"/>
    </location>
</feature>
<dbReference type="Proteomes" id="UP000318413">
    <property type="component" value="Unassembled WGS sequence"/>
</dbReference>
<keyword evidence="6 8" id="KW-0472">Membrane</keyword>
<evidence type="ECO:0000256" key="4">
    <source>
        <dbReference type="ARBA" id="ARBA00022692"/>
    </source>
</evidence>
<feature type="domain" description="TonB-dependent receptor plug" evidence="13">
    <location>
        <begin position="82"/>
        <end position="196"/>
    </location>
</feature>
<dbReference type="OrthoDB" id="7051241at2"/>
<keyword evidence="5 9" id="KW-0798">TonB box</keyword>
<feature type="domain" description="TonB-dependent receptor-like beta-barrel" evidence="12">
    <location>
        <begin position="426"/>
        <end position="942"/>
    </location>
</feature>
<dbReference type="InterPro" id="IPR000531">
    <property type="entry name" value="Beta-barrel_TonB"/>
</dbReference>
<dbReference type="InterPro" id="IPR036942">
    <property type="entry name" value="Beta-barrel_TonB_sf"/>
</dbReference>
<dbReference type="Pfam" id="PF00593">
    <property type="entry name" value="TonB_dep_Rec_b-barrel"/>
    <property type="match status" value="1"/>
</dbReference>
<proteinExistence type="inferred from homology"/>
<evidence type="ECO:0000256" key="3">
    <source>
        <dbReference type="ARBA" id="ARBA00022452"/>
    </source>
</evidence>
<dbReference type="SUPFAM" id="SSF56935">
    <property type="entry name" value="Porins"/>
    <property type="match status" value="1"/>
</dbReference>
<dbReference type="InterPro" id="IPR039426">
    <property type="entry name" value="TonB-dep_rcpt-like"/>
</dbReference>
<evidence type="ECO:0000313" key="14">
    <source>
        <dbReference type="EMBL" id="TPG10851.1"/>
    </source>
</evidence>
<dbReference type="InterPro" id="IPR037066">
    <property type="entry name" value="Plug_dom_sf"/>
</dbReference>
<gene>
    <name evidence="14" type="ORF">EAH84_11985</name>
</gene>
<feature type="compositionally biased region" description="Low complexity" evidence="10">
    <location>
        <begin position="31"/>
        <end position="43"/>
    </location>
</feature>
<comment type="similarity">
    <text evidence="8 9">Belongs to the TonB-dependent receptor family.</text>
</comment>
<reference evidence="14 15" key="1">
    <citation type="journal article" date="2019" name="Environ. Microbiol.">
        <title>Species interactions and distinct microbial communities in high Arctic permafrost affected cryosols are associated with the CH4 and CO2 gas fluxes.</title>
        <authorList>
            <person name="Altshuler I."/>
            <person name="Hamel J."/>
            <person name="Turney S."/>
            <person name="Magnuson E."/>
            <person name="Levesque R."/>
            <person name="Greer C."/>
            <person name="Whyte L.G."/>
        </authorList>
    </citation>
    <scope>NUCLEOTIDE SEQUENCE [LARGE SCALE GENOMIC DNA]</scope>
    <source>
        <strain evidence="14 15">S5.1</strain>
    </source>
</reference>
<name>A0A502CGI1_9SPHN</name>
<dbReference type="Gene3D" id="2.170.130.10">
    <property type="entry name" value="TonB-dependent receptor, plug domain"/>
    <property type="match status" value="1"/>
</dbReference>
<dbReference type="PROSITE" id="PS51257">
    <property type="entry name" value="PROKAR_LIPOPROTEIN"/>
    <property type="match status" value="1"/>
</dbReference>
<sequence>MAGRTTLKLILVSGTALACAMPHLAMAQAQTTREAATQTGAATPTSGASLSGDTAAESDNGRDILVTGSRIKQDPNDSALPLQIITTQELQRNGIVSPEQLISFLTSNGSGADNLASNSDVVTAERRGNNGASFANLRGQGPAATLVLLNGRRVAAQGTTGSAVDVNQIPFQAIDRVEVLKDGASAIYGTDALAGVINFITKKDYKGFGASAYTDITERGDSPIYRLSAIAGYGDLDDQGFNVMGTVGYSWIAPLQAKTRDFVDTFQHDRGLGVDTRGTPFATIVNLAGTSFPTSGSFPLIPGTTQRATGGLNILRLPGQPGCASILDQGDYDTQVWAAPGNGLACTFDTGKNVYLQQKLETLTYLGRAVKRFGHHDIVLEVTGSRADSAKRFSPVQITPNTSTQNYRYKRIVGVNDAAFDNLIARVNSVYPGLLNQNSSFAYRWRCVECGERELTTRTTTFRGALNAEGPLFGDWDYRTGVSYAQSQSSSLLGTGYYFRGTNDNGTLDGSPGLIPALNSGAINPFLFAGQTQSAAGLAALQAASAQGVRLYGGKYSVKQVDGSVAGSLFRLPAGEVKIAAGVDFRREEYSFTGDQRATQRVIIAAPFDNGNVLDGIHRDIKAAYAEILIPVLPGLEVSAAGRIDDYTGFGTTTNPKVSVKFRPFKPIMFRGSYNTAFRVPTFNQIFNPVVDSVYTGADFADPKNCPGGKINEASGCPSLSRAINIRSGGNPNLGPETAKEFSVGGVFEPSRHFSASVDYWSIHRENTIQVLALQTLFANYTLFADRFIRDAGGVLQTVDQSYSNAGTTRTRGIDFTARVNFDLGRGQIAAGIDGTYLTKKDEQVNAAATVIDELGVYSLAADLGLRWKYNAYVGYSNGPWTLALTQVFRDGYKNQVLPGIAAGTFNPPNDVDRVANYILYNVSAGYTLAPNFKLAFGVKNLFDTDPPFAISYDSNNGSGSSWEPRVADPRGRSFTVLTEFKF</sequence>
<evidence type="ECO:0000256" key="7">
    <source>
        <dbReference type="ARBA" id="ARBA00023237"/>
    </source>
</evidence>
<dbReference type="InterPro" id="IPR012910">
    <property type="entry name" value="Plug_dom"/>
</dbReference>
<accession>A0A502CGI1</accession>
<evidence type="ECO:0000256" key="2">
    <source>
        <dbReference type="ARBA" id="ARBA00022448"/>
    </source>
</evidence>
<evidence type="ECO:0000256" key="9">
    <source>
        <dbReference type="RuleBase" id="RU003357"/>
    </source>
</evidence>
<evidence type="ECO:0000313" key="15">
    <source>
        <dbReference type="Proteomes" id="UP000318413"/>
    </source>
</evidence>
<organism evidence="14 15">
    <name type="scientific">Sphingomonas oligophenolica</name>
    <dbReference type="NCBI Taxonomy" id="301154"/>
    <lineage>
        <taxon>Bacteria</taxon>
        <taxon>Pseudomonadati</taxon>
        <taxon>Pseudomonadota</taxon>
        <taxon>Alphaproteobacteria</taxon>
        <taxon>Sphingomonadales</taxon>
        <taxon>Sphingomonadaceae</taxon>
        <taxon>Sphingomonas</taxon>
    </lineage>
</organism>
<dbReference type="AlphaFoldDB" id="A0A502CGI1"/>
<evidence type="ECO:0000256" key="11">
    <source>
        <dbReference type="SAM" id="SignalP"/>
    </source>
</evidence>
<dbReference type="EMBL" id="RCZK01000010">
    <property type="protein sequence ID" value="TPG10851.1"/>
    <property type="molecule type" value="Genomic_DNA"/>
</dbReference>
<comment type="subcellular location">
    <subcellularLocation>
        <location evidence="1 8">Cell outer membrane</location>
        <topology evidence="1 8">Multi-pass membrane protein</topology>
    </subcellularLocation>
</comment>
<dbReference type="RefSeq" id="WP_140872258.1">
    <property type="nucleotide sequence ID" value="NZ_RCZK01000010.1"/>
</dbReference>
<keyword evidence="14" id="KW-0675">Receptor</keyword>
<dbReference type="GO" id="GO:0009279">
    <property type="term" value="C:cell outer membrane"/>
    <property type="evidence" value="ECO:0007669"/>
    <property type="project" value="UniProtKB-SubCell"/>
</dbReference>
<dbReference type="PANTHER" id="PTHR47234">
    <property type="match status" value="1"/>
</dbReference>
<evidence type="ECO:0000256" key="1">
    <source>
        <dbReference type="ARBA" id="ARBA00004571"/>
    </source>
</evidence>
<evidence type="ECO:0000256" key="5">
    <source>
        <dbReference type="ARBA" id="ARBA00023077"/>
    </source>
</evidence>
<evidence type="ECO:0000259" key="13">
    <source>
        <dbReference type="Pfam" id="PF07715"/>
    </source>
</evidence>
<dbReference type="Gene3D" id="2.40.170.20">
    <property type="entry name" value="TonB-dependent receptor, beta-barrel domain"/>
    <property type="match status" value="1"/>
</dbReference>
<feature type="region of interest" description="Disordered" evidence="10">
    <location>
        <begin position="31"/>
        <end position="59"/>
    </location>
</feature>
<dbReference type="PANTHER" id="PTHR47234:SF2">
    <property type="entry name" value="TONB-DEPENDENT RECEPTOR"/>
    <property type="match status" value="1"/>
</dbReference>
<evidence type="ECO:0000256" key="8">
    <source>
        <dbReference type="PROSITE-ProRule" id="PRU01360"/>
    </source>
</evidence>
<keyword evidence="4 8" id="KW-0812">Transmembrane</keyword>
<keyword evidence="2 8" id="KW-0813">Transport</keyword>
<evidence type="ECO:0000256" key="10">
    <source>
        <dbReference type="SAM" id="MobiDB-lite"/>
    </source>
</evidence>
<keyword evidence="3 8" id="KW-1134">Transmembrane beta strand</keyword>
<comment type="caution">
    <text evidence="14">The sequence shown here is derived from an EMBL/GenBank/DDBJ whole genome shotgun (WGS) entry which is preliminary data.</text>
</comment>
<keyword evidence="15" id="KW-1185">Reference proteome</keyword>
<dbReference type="PROSITE" id="PS52016">
    <property type="entry name" value="TONB_DEPENDENT_REC_3"/>
    <property type="match status" value="1"/>
</dbReference>
<dbReference type="Pfam" id="PF07715">
    <property type="entry name" value="Plug"/>
    <property type="match status" value="1"/>
</dbReference>
<feature type="signal peptide" evidence="11">
    <location>
        <begin position="1"/>
        <end position="27"/>
    </location>
</feature>